<dbReference type="SUPFAM" id="SSF52540">
    <property type="entry name" value="P-loop containing nucleoside triphosphate hydrolases"/>
    <property type="match status" value="1"/>
</dbReference>
<dbReference type="Gene3D" id="3.40.50.300">
    <property type="entry name" value="P-loop containing nucleotide triphosphate hydrolases"/>
    <property type="match status" value="1"/>
</dbReference>
<comment type="caution">
    <text evidence="2">The sequence shown here is derived from an EMBL/GenBank/DDBJ whole genome shotgun (WGS) entry which is preliminary data.</text>
</comment>
<feature type="domain" description="ATPase AAA-type core" evidence="1">
    <location>
        <begin position="236"/>
        <end position="290"/>
    </location>
</feature>
<dbReference type="AlphaFoldDB" id="A0AA43XKP3"/>
<protein>
    <submittedName>
        <fullName evidence="2">ATP-binding protein</fullName>
    </submittedName>
</protein>
<dbReference type="GO" id="GO:0016887">
    <property type="term" value="F:ATP hydrolysis activity"/>
    <property type="evidence" value="ECO:0007669"/>
    <property type="project" value="InterPro"/>
</dbReference>
<proteinExistence type="predicted"/>
<keyword evidence="2" id="KW-0067">ATP-binding</keyword>
<dbReference type="Pfam" id="PF13304">
    <property type="entry name" value="AAA_21"/>
    <property type="match status" value="1"/>
</dbReference>
<evidence type="ECO:0000259" key="1">
    <source>
        <dbReference type="Pfam" id="PF13304"/>
    </source>
</evidence>
<evidence type="ECO:0000313" key="3">
    <source>
        <dbReference type="Proteomes" id="UP000449710"/>
    </source>
</evidence>
<dbReference type="PANTHER" id="PTHR43581">
    <property type="entry name" value="ATP/GTP PHOSPHATASE"/>
    <property type="match status" value="1"/>
</dbReference>
<dbReference type="Proteomes" id="UP000449710">
    <property type="component" value="Unassembled WGS sequence"/>
</dbReference>
<gene>
    <name evidence="2" type="ORF">ISALK_06390</name>
</gene>
<keyword evidence="3" id="KW-1185">Reference proteome</keyword>
<organism evidence="2 3">
    <name type="scientific">Isachenkonia alkalipeptolytica</name>
    <dbReference type="NCBI Taxonomy" id="2565777"/>
    <lineage>
        <taxon>Bacteria</taxon>
        <taxon>Bacillati</taxon>
        <taxon>Bacillota</taxon>
        <taxon>Clostridia</taxon>
        <taxon>Eubacteriales</taxon>
        <taxon>Clostridiaceae</taxon>
        <taxon>Isachenkonia</taxon>
    </lineage>
</organism>
<dbReference type="PANTHER" id="PTHR43581:SF4">
    <property type="entry name" value="ATP_GTP PHOSPHATASE"/>
    <property type="match status" value="1"/>
</dbReference>
<keyword evidence="2" id="KW-0547">Nucleotide-binding</keyword>
<evidence type="ECO:0000313" key="2">
    <source>
        <dbReference type="EMBL" id="NBG88126.1"/>
    </source>
</evidence>
<dbReference type="EMBL" id="SUMG01000006">
    <property type="protein sequence ID" value="NBG88126.1"/>
    <property type="molecule type" value="Genomic_DNA"/>
</dbReference>
<dbReference type="InterPro" id="IPR051396">
    <property type="entry name" value="Bact_Antivir_Def_Nuclease"/>
</dbReference>
<dbReference type="RefSeq" id="WP_160720331.1">
    <property type="nucleotide sequence ID" value="NZ_SUMG01000006.1"/>
</dbReference>
<reference evidence="2 3" key="1">
    <citation type="submission" date="2019-04" db="EMBL/GenBank/DDBJ databases">
        <title>Isachenkonia alkalipeptolytica gen. nov. sp. nov. a new anaerobic, alkiliphilic organothrophic bacterium capable to reduce synthesized ferrihydrite isolated from a soda lake.</title>
        <authorList>
            <person name="Toshchakov S.V."/>
            <person name="Zavarzina D.G."/>
            <person name="Zhilina T.N."/>
            <person name="Kostrikina N.A."/>
            <person name="Kublanov I.V."/>
        </authorList>
    </citation>
    <scope>NUCLEOTIDE SEQUENCE [LARGE SCALE GENOMIC DNA]</scope>
    <source>
        <strain evidence="2 3">Z-1701</strain>
    </source>
</reference>
<sequence>MFKYVSSIKFNGFRIFESGEIKLGKMITAIAGKNAVGKSTILGMLGNSVQLEKTNDLTKRQFKTDFSDIFKGSSKFDKSGSDKFSVYFSNKENDEYIDYRDFRIAWQQNETRFRVIPKKELKNDKVTEAKVKHPVIYLGLSRLYPIGEAKDEDIQAKESTFQNEDEKQWFWENYKKILTLIGKHDFENLKSVNYSKASKNGTGINTSSYDYLTNSAGQDNLGQILLTVLAFARLKEMLREEYEGGLVLIDEIDATLHPLAQLKLLDFMSEQARKLNLQFVFTTHSLSLLETISEKTLNNNLDKNNNIEIAYLTTDNESLEIMMSPSYSIIESDMLLKMEIHSRRKLEVIVEDDEAAWLLEKLLAKYLDHIKIKSAQMGCDYLMSMAKLSHKHFSKVLFMLDGDYQKQFPRGFHFMLLPGQDNNFNPEKLLYNFIIELPGDHEFFKPTATGAPTKNYYVQNPPTIFDGEKLRDKEKKWFNDHKAVFNDYDLVDYWILYNSEEYDKFIAEFVKCFNNLADILKIPKISQR</sequence>
<dbReference type="InterPro" id="IPR003959">
    <property type="entry name" value="ATPase_AAA_core"/>
</dbReference>
<dbReference type="InterPro" id="IPR027417">
    <property type="entry name" value="P-loop_NTPase"/>
</dbReference>
<accession>A0AA43XKP3</accession>
<name>A0AA43XKP3_9CLOT</name>
<dbReference type="GO" id="GO:0005524">
    <property type="term" value="F:ATP binding"/>
    <property type="evidence" value="ECO:0007669"/>
    <property type="project" value="UniProtKB-KW"/>
</dbReference>